<dbReference type="AlphaFoldDB" id="A0A378JSL4"/>
<sequence>MPITQYERYQNNLDQTKVLREITSSEVVIARGVSAPYENAPTPTVRKFYF</sequence>
<evidence type="ECO:0000313" key="1">
    <source>
        <dbReference type="EMBL" id="STX55662.1"/>
    </source>
</evidence>
<name>A0A378JSL4_9GAMM</name>
<dbReference type="EMBL" id="UGNV01000004">
    <property type="protein sequence ID" value="STX55662.1"/>
    <property type="molecule type" value="Genomic_DNA"/>
</dbReference>
<proteinExistence type="predicted"/>
<organism evidence="1 2">
    <name type="scientific">Legionella beliardensis</name>
    <dbReference type="NCBI Taxonomy" id="91822"/>
    <lineage>
        <taxon>Bacteria</taxon>
        <taxon>Pseudomonadati</taxon>
        <taxon>Pseudomonadota</taxon>
        <taxon>Gammaproteobacteria</taxon>
        <taxon>Legionellales</taxon>
        <taxon>Legionellaceae</taxon>
        <taxon>Legionella</taxon>
    </lineage>
</organism>
<keyword evidence="2" id="KW-1185">Reference proteome</keyword>
<gene>
    <name evidence="1" type="ORF">NCTC13315_03033</name>
</gene>
<reference evidence="1 2" key="1">
    <citation type="submission" date="2018-06" db="EMBL/GenBank/DDBJ databases">
        <authorList>
            <consortium name="Pathogen Informatics"/>
            <person name="Doyle S."/>
        </authorList>
    </citation>
    <scope>NUCLEOTIDE SEQUENCE [LARGE SCALE GENOMIC DNA]</scope>
    <source>
        <strain evidence="1 2">NCTC13315</strain>
    </source>
</reference>
<protein>
    <submittedName>
        <fullName evidence="1">Uncharacterized protein</fullName>
    </submittedName>
</protein>
<accession>A0A378JSL4</accession>
<dbReference type="Proteomes" id="UP000254968">
    <property type="component" value="Unassembled WGS sequence"/>
</dbReference>
<evidence type="ECO:0000313" key="2">
    <source>
        <dbReference type="Proteomes" id="UP000254968"/>
    </source>
</evidence>